<dbReference type="GO" id="GO:0003735">
    <property type="term" value="F:structural constituent of ribosome"/>
    <property type="evidence" value="ECO:0007669"/>
    <property type="project" value="InterPro"/>
</dbReference>
<dbReference type="HAMAP" id="MF_00291_B">
    <property type="entry name" value="Ribosomal_uS2_B"/>
    <property type="match status" value="1"/>
</dbReference>
<dbReference type="KEGG" id="ache:ACHE_11108S"/>
<sequence length="361" mass="40593">MIVRQLCVRQSRFLALNRPARMLGRFYSTETPIQTAVETPTRGQPVQPQDAEEYESFEELRMAAQERFRRAELRRQQRRSLGAVIEDGYDPEEILRNPPEPKDITLELLLASQTHLGHSTSRWNPQNSRYIFGIRDGIHIISLDQTAAYLRRAAKVVEEVAARGGLILFAGTRKDQKRTVVRAAELAKGYHIFERWIPGALTNGQQILGHCETKVVNALDEEITELKPNLEEHAALKPDLVVCLNPVENEVLLHECGLNNVPTIGIIDTDANPARVTYPIPANDDSLRSVGVIAGILGRAGEAGQKRRLEYARKGRFTYEPVDPKELGLKDTRETQPQAESRPQRQSENQDIQTAEAAANQ</sequence>
<protein>
    <submittedName>
        <fullName evidence="5">37S ribosomal protein, mitochondrial</fullName>
    </submittedName>
</protein>
<accession>A0A7R7ZJW7</accession>
<evidence type="ECO:0000256" key="2">
    <source>
        <dbReference type="ARBA" id="ARBA00022980"/>
    </source>
</evidence>
<dbReference type="Proteomes" id="UP000637239">
    <property type="component" value="Chromosome 1"/>
</dbReference>
<dbReference type="PANTHER" id="PTHR12534:SF0">
    <property type="entry name" value="SMALL RIBOSOMAL SUBUNIT PROTEIN US2M"/>
    <property type="match status" value="1"/>
</dbReference>
<dbReference type="AlphaFoldDB" id="A0A7R7ZJW7"/>
<dbReference type="InterPro" id="IPR005706">
    <property type="entry name" value="Ribosomal_uS2_bac/mit/plastid"/>
</dbReference>
<evidence type="ECO:0000256" key="4">
    <source>
        <dbReference type="SAM" id="MobiDB-lite"/>
    </source>
</evidence>
<dbReference type="GeneID" id="66978065"/>
<dbReference type="Gene3D" id="3.40.50.10490">
    <property type="entry name" value="Glucose-6-phosphate isomerase like protein, domain 1"/>
    <property type="match status" value="1"/>
</dbReference>
<dbReference type="PROSITE" id="PS00962">
    <property type="entry name" value="RIBOSOMAL_S2_1"/>
    <property type="match status" value="1"/>
</dbReference>
<dbReference type="InterPro" id="IPR018130">
    <property type="entry name" value="Ribosomal_uS2_CS"/>
</dbReference>
<dbReference type="SUPFAM" id="SSF52313">
    <property type="entry name" value="Ribosomal protein S2"/>
    <property type="match status" value="1"/>
</dbReference>
<keyword evidence="3" id="KW-0687">Ribonucleoprotein</keyword>
<evidence type="ECO:0000313" key="6">
    <source>
        <dbReference type="Proteomes" id="UP000637239"/>
    </source>
</evidence>
<keyword evidence="6" id="KW-1185">Reference proteome</keyword>
<evidence type="ECO:0000256" key="1">
    <source>
        <dbReference type="ARBA" id="ARBA00006242"/>
    </source>
</evidence>
<evidence type="ECO:0000256" key="3">
    <source>
        <dbReference type="ARBA" id="ARBA00023274"/>
    </source>
</evidence>
<gene>
    <name evidence="5" type="primary">MRP4</name>
    <name evidence="5" type="ORF">ACHE_11108S</name>
</gene>
<dbReference type="PANTHER" id="PTHR12534">
    <property type="entry name" value="30S RIBOSOMAL PROTEIN S2 PROKARYOTIC AND ORGANELLAR"/>
    <property type="match status" value="1"/>
</dbReference>
<dbReference type="InterPro" id="IPR023591">
    <property type="entry name" value="Ribosomal_uS2_flav_dom_sf"/>
</dbReference>
<feature type="compositionally biased region" description="Polar residues" evidence="4">
    <location>
        <begin position="335"/>
        <end position="361"/>
    </location>
</feature>
<dbReference type="EMBL" id="AP024416">
    <property type="protein sequence ID" value="BCR83706.1"/>
    <property type="molecule type" value="Genomic_DNA"/>
</dbReference>
<reference evidence="5" key="2">
    <citation type="submission" date="2021-02" db="EMBL/GenBank/DDBJ databases">
        <title>Aspergillus chevalieri M1 genome sequence.</title>
        <authorList>
            <person name="Kadooka C."/>
            <person name="Mori K."/>
            <person name="Futagami T."/>
        </authorList>
    </citation>
    <scope>NUCLEOTIDE SEQUENCE</scope>
    <source>
        <strain evidence="5">M1</strain>
    </source>
</reference>
<dbReference type="InterPro" id="IPR001865">
    <property type="entry name" value="Ribosomal_uS2"/>
</dbReference>
<dbReference type="PRINTS" id="PR00395">
    <property type="entry name" value="RIBOSOMALS2"/>
</dbReference>
<dbReference type="NCBIfam" id="TIGR01011">
    <property type="entry name" value="rpsB_bact"/>
    <property type="match status" value="1"/>
</dbReference>
<dbReference type="CDD" id="cd01425">
    <property type="entry name" value="RPS2"/>
    <property type="match status" value="1"/>
</dbReference>
<dbReference type="Pfam" id="PF00318">
    <property type="entry name" value="Ribosomal_S2"/>
    <property type="match status" value="1"/>
</dbReference>
<name>A0A7R7ZJW7_ASPCH</name>
<keyword evidence="2 5" id="KW-0689">Ribosomal protein</keyword>
<dbReference type="GO" id="GO:0006412">
    <property type="term" value="P:translation"/>
    <property type="evidence" value="ECO:0007669"/>
    <property type="project" value="InterPro"/>
</dbReference>
<proteinExistence type="inferred from homology"/>
<dbReference type="RefSeq" id="XP_043132228.1">
    <property type="nucleotide sequence ID" value="XM_043275641.1"/>
</dbReference>
<dbReference type="FunFam" id="3.40.50.10490:FF:000061">
    <property type="entry name" value="40S ribosomal protein S2, putative"/>
    <property type="match status" value="1"/>
</dbReference>
<reference evidence="5" key="1">
    <citation type="submission" date="2021-01" db="EMBL/GenBank/DDBJ databases">
        <authorList>
            <consortium name="Aspergillus chevalieri M1 genome sequencing consortium"/>
            <person name="Kazuki M."/>
            <person name="Futagami T."/>
        </authorList>
    </citation>
    <scope>NUCLEOTIDE SEQUENCE</scope>
    <source>
        <strain evidence="5">M1</strain>
    </source>
</reference>
<organism evidence="5 6">
    <name type="scientific">Aspergillus chevalieri</name>
    <name type="common">Eurotium chevalieri</name>
    <dbReference type="NCBI Taxonomy" id="182096"/>
    <lineage>
        <taxon>Eukaryota</taxon>
        <taxon>Fungi</taxon>
        <taxon>Dikarya</taxon>
        <taxon>Ascomycota</taxon>
        <taxon>Pezizomycotina</taxon>
        <taxon>Eurotiomycetes</taxon>
        <taxon>Eurotiomycetidae</taxon>
        <taxon>Eurotiales</taxon>
        <taxon>Aspergillaceae</taxon>
        <taxon>Aspergillus</taxon>
        <taxon>Aspergillus subgen. Aspergillus</taxon>
    </lineage>
</organism>
<dbReference type="GO" id="GO:0005763">
    <property type="term" value="C:mitochondrial small ribosomal subunit"/>
    <property type="evidence" value="ECO:0007669"/>
    <property type="project" value="TreeGrafter"/>
</dbReference>
<feature type="region of interest" description="Disordered" evidence="4">
    <location>
        <begin position="320"/>
        <end position="361"/>
    </location>
</feature>
<feature type="compositionally biased region" description="Basic and acidic residues" evidence="4">
    <location>
        <begin position="322"/>
        <end position="334"/>
    </location>
</feature>
<comment type="similarity">
    <text evidence="1">Belongs to the universal ribosomal protein uS2 family.</text>
</comment>
<evidence type="ECO:0000313" key="5">
    <source>
        <dbReference type="EMBL" id="BCR83706.1"/>
    </source>
</evidence>